<keyword evidence="3" id="KW-1185">Reference proteome</keyword>
<proteinExistence type="predicted"/>
<name>A0A0M8QP62_9ACTN</name>
<protein>
    <submittedName>
        <fullName evidence="2">Uncharacterized protein</fullName>
    </submittedName>
</protein>
<dbReference type="AlphaFoldDB" id="A0A0M8QP62"/>
<dbReference type="PATRIC" id="fig|36816.3.peg.1488"/>
<dbReference type="EMBL" id="LGCN01000074">
    <property type="protein sequence ID" value="KOT42570.1"/>
    <property type="molecule type" value="Genomic_DNA"/>
</dbReference>
<reference evidence="2 3" key="1">
    <citation type="submission" date="2015-07" db="EMBL/GenBank/DDBJ databases">
        <authorList>
            <person name="Noorani M."/>
        </authorList>
    </citation>
    <scope>NUCLEOTIDE SEQUENCE [LARGE SCALE GENOMIC DNA]</scope>
    <source>
        <strain evidence="2 3">NRRL B-24567</strain>
    </source>
</reference>
<gene>
    <name evidence="2" type="ORF">ADK41_06955</name>
</gene>
<evidence type="ECO:0000313" key="3">
    <source>
        <dbReference type="Proteomes" id="UP000037773"/>
    </source>
</evidence>
<evidence type="ECO:0000313" key="2">
    <source>
        <dbReference type="EMBL" id="KOT42570.1"/>
    </source>
</evidence>
<dbReference type="Proteomes" id="UP000037773">
    <property type="component" value="Unassembled WGS sequence"/>
</dbReference>
<feature type="region of interest" description="Disordered" evidence="1">
    <location>
        <begin position="26"/>
        <end position="69"/>
    </location>
</feature>
<organism evidence="2 3">
    <name type="scientific">Streptomyces caelestis</name>
    <dbReference type="NCBI Taxonomy" id="36816"/>
    <lineage>
        <taxon>Bacteria</taxon>
        <taxon>Bacillati</taxon>
        <taxon>Actinomycetota</taxon>
        <taxon>Actinomycetes</taxon>
        <taxon>Kitasatosporales</taxon>
        <taxon>Streptomycetaceae</taxon>
        <taxon>Streptomyces</taxon>
    </lineage>
</organism>
<comment type="caution">
    <text evidence="2">The sequence shown here is derived from an EMBL/GenBank/DDBJ whole genome shotgun (WGS) entry which is preliminary data.</text>
</comment>
<dbReference type="OrthoDB" id="4331353at2"/>
<evidence type="ECO:0000256" key="1">
    <source>
        <dbReference type="SAM" id="MobiDB-lite"/>
    </source>
</evidence>
<accession>A0A0M8QP62</accession>
<sequence>MGRKSTGLVGIVAAVLALGLGATIETGHPQGRSAGARVVADDRGPTVVGTHGSPAATSADDRGPTVVAA</sequence>
<dbReference type="RefSeq" id="WP_030826767.1">
    <property type="nucleotide sequence ID" value="NZ_JBFBKA010000059.1"/>
</dbReference>